<name>A0A517NVU6_9BACT</name>
<protein>
    <submittedName>
        <fullName evidence="2">Uncharacterized protein</fullName>
    </submittedName>
</protein>
<evidence type="ECO:0000313" key="3">
    <source>
        <dbReference type="Proteomes" id="UP000319817"/>
    </source>
</evidence>
<dbReference type="Proteomes" id="UP000319817">
    <property type="component" value="Chromosome"/>
</dbReference>
<keyword evidence="3" id="KW-1185">Reference proteome</keyword>
<dbReference type="AlphaFoldDB" id="A0A517NVU6"/>
<sequence length="144" mass="16049">MDVHQKNTRSRFPSAGGVERGDRKKRRTESLNIHAVSKKEPCREQNPPRGSCCGRRRKQGRKQECALLRMHQNQRDRADAAESCWGAASRLREVVQVGFAVQLNAFESLADNVGTIVAVDQQQIDVGHFGAKGAAKRSAALFFF</sequence>
<gene>
    <name evidence="2" type="ORF">K239x_32440</name>
</gene>
<evidence type="ECO:0000313" key="2">
    <source>
        <dbReference type="EMBL" id="QDT11250.1"/>
    </source>
</evidence>
<accession>A0A517NVU6</accession>
<dbReference type="EMBL" id="CP036526">
    <property type="protein sequence ID" value="QDT11250.1"/>
    <property type="molecule type" value="Genomic_DNA"/>
</dbReference>
<feature type="region of interest" description="Disordered" evidence="1">
    <location>
        <begin position="1"/>
        <end position="56"/>
    </location>
</feature>
<reference evidence="2 3" key="1">
    <citation type="submission" date="2019-02" db="EMBL/GenBank/DDBJ databases">
        <title>Deep-cultivation of Planctomycetes and their phenomic and genomic characterization uncovers novel biology.</title>
        <authorList>
            <person name="Wiegand S."/>
            <person name="Jogler M."/>
            <person name="Boedeker C."/>
            <person name="Pinto D."/>
            <person name="Vollmers J."/>
            <person name="Rivas-Marin E."/>
            <person name="Kohn T."/>
            <person name="Peeters S.H."/>
            <person name="Heuer A."/>
            <person name="Rast P."/>
            <person name="Oberbeckmann S."/>
            <person name="Bunk B."/>
            <person name="Jeske O."/>
            <person name="Meyerdierks A."/>
            <person name="Storesund J.E."/>
            <person name="Kallscheuer N."/>
            <person name="Luecker S."/>
            <person name="Lage O.M."/>
            <person name="Pohl T."/>
            <person name="Merkel B.J."/>
            <person name="Hornburger P."/>
            <person name="Mueller R.-W."/>
            <person name="Bruemmer F."/>
            <person name="Labrenz M."/>
            <person name="Spormann A.M."/>
            <person name="Op den Camp H."/>
            <person name="Overmann J."/>
            <person name="Amann R."/>
            <person name="Jetten M.S.M."/>
            <person name="Mascher T."/>
            <person name="Medema M.H."/>
            <person name="Devos D.P."/>
            <person name="Kaster A.-K."/>
            <person name="Ovreas L."/>
            <person name="Rohde M."/>
            <person name="Galperin M.Y."/>
            <person name="Jogler C."/>
        </authorList>
    </citation>
    <scope>NUCLEOTIDE SEQUENCE [LARGE SCALE GENOMIC DNA]</scope>
    <source>
        <strain evidence="2 3">K23_9</strain>
    </source>
</reference>
<evidence type="ECO:0000256" key="1">
    <source>
        <dbReference type="SAM" id="MobiDB-lite"/>
    </source>
</evidence>
<proteinExistence type="predicted"/>
<organism evidence="2 3">
    <name type="scientific">Stieleria marina</name>
    <dbReference type="NCBI Taxonomy" id="1930275"/>
    <lineage>
        <taxon>Bacteria</taxon>
        <taxon>Pseudomonadati</taxon>
        <taxon>Planctomycetota</taxon>
        <taxon>Planctomycetia</taxon>
        <taxon>Pirellulales</taxon>
        <taxon>Pirellulaceae</taxon>
        <taxon>Stieleria</taxon>
    </lineage>
</organism>